<dbReference type="SUPFAM" id="SSF50447">
    <property type="entry name" value="Translation proteins"/>
    <property type="match status" value="1"/>
</dbReference>
<keyword evidence="1" id="KW-0547">Nucleotide-binding</keyword>
<proteinExistence type="predicted"/>
<dbReference type="GO" id="GO:0005525">
    <property type="term" value="F:GTP binding"/>
    <property type="evidence" value="ECO:0007669"/>
    <property type="project" value="UniProtKB-KW"/>
</dbReference>
<dbReference type="SUPFAM" id="SSF52540">
    <property type="entry name" value="P-loop containing nucleoside triphosphate hydrolases"/>
    <property type="match status" value="1"/>
</dbReference>
<dbReference type="PANTHER" id="PTHR43721">
    <property type="entry name" value="ELONGATION FACTOR TU-RELATED"/>
    <property type="match status" value="1"/>
</dbReference>
<reference evidence="4" key="1">
    <citation type="journal article" date="2017" name="Science">
        <title>Giant viruses with an expanded complement of translation system components.</title>
        <authorList>
            <person name="Schulz F."/>
            <person name="Yutin N."/>
            <person name="Ivanova N.N."/>
            <person name="Ortega D.R."/>
            <person name="Lee T.K."/>
            <person name="Vierheilig J."/>
            <person name="Daims H."/>
            <person name="Horn M."/>
            <person name="Wagner M."/>
            <person name="Jensen G.J."/>
            <person name="Kyrpides N.C."/>
            <person name="Koonin E.V."/>
            <person name="Woyke T."/>
        </authorList>
    </citation>
    <scope>NUCLEOTIDE SEQUENCE</scope>
    <source>
        <strain evidence="4">CTV1</strain>
    </source>
</reference>
<dbReference type="InterPro" id="IPR009000">
    <property type="entry name" value="Transl_B-barrel_sf"/>
</dbReference>
<name>A0A1V0SC23_9VIRU</name>
<evidence type="ECO:0000256" key="1">
    <source>
        <dbReference type="ARBA" id="ARBA00022741"/>
    </source>
</evidence>
<dbReference type="InterPro" id="IPR050055">
    <property type="entry name" value="EF-Tu_GTPase"/>
</dbReference>
<feature type="domain" description="Tr-type G" evidence="3">
    <location>
        <begin position="28"/>
        <end position="248"/>
    </location>
</feature>
<dbReference type="GO" id="GO:0003924">
    <property type="term" value="F:GTPase activity"/>
    <property type="evidence" value="ECO:0007669"/>
    <property type="project" value="InterPro"/>
</dbReference>
<sequence>MSKKTNTKIKSLEMSNSLRNFVPPEIVKTSLAIAVAGSIDAGKSSLIGVLSSGKLDNGNGSARNLVARHPHEVETGRTSDISTRMLYCKNRNKAITLIDLCGHEKYLKTTTCGITGQFPDYAIVIIAANRGILRMTKEHLGILFYMRIPVILVVTRADIAPVEIYNTTIKGIKSTCKMYNKTPEFINNLEENSIDQEKLTKDLLRVKQIGNIMQNTCDHVPVITVSNKTGYYIETLKEMLFSLEPRKLWDSSNIDGTVFYIDTVFNPPGVGLVVSGIVKGKKLSVGDTVHIGPFGQNFSQLKIRSIHNNFRQNINELNDHERGCMAIASSDKITKEMINRGMIIVSSPKLLNNVCYRFKAEVEVLHHSATIGIGYCPVIHLGPVRQSARIISVDQIIYKKAINEKSENNENSSNDKLTIRTGDKAMVTFKFKFKSEFIEKGVVFFFREGTTRGVGKIVDIIPIAEDADPKPDLVKLKRTKKIKRVKRSLVKI</sequence>
<dbReference type="Pfam" id="PF00009">
    <property type="entry name" value="GTP_EFTU"/>
    <property type="match status" value="1"/>
</dbReference>
<dbReference type="InterPro" id="IPR009001">
    <property type="entry name" value="Transl_elong_EF1A/Init_IF2_C"/>
</dbReference>
<protein>
    <submittedName>
        <fullName evidence="4">GTP binding translation elongation factor</fullName>
    </submittedName>
</protein>
<dbReference type="InterPro" id="IPR000795">
    <property type="entry name" value="T_Tr_GTP-bd_dom"/>
</dbReference>
<organism evidence="4">
    <name type="scientific">Catovirus CTV1</name>
    <dbReference type="NCBI Taxonomy" id="1977631"/>
    <lineage>
        <taxon>Viruses</taxon>
        <taxon>Varidnaviria</taxon>
        <taxon>Bamfordvirae</taxon>
        <taxon>Nucleocytoviricota</taxon>
        <taxon>Megaviricetes</taxon>
        <taxon>Imitervirales</taxon>
        <taxon>Mimiviridae</taxon>
        <taxon>Klosneuvirinae</taxon>
        <taxon>Catovirus</taxon>
    </lineage>
</organism>
<accession>A0A1V0SC23</accession>
<evidence type="ECO:0000313" key="4">
    <source>
        <dbReference type="EMBL" id="ARF09249.1"/>
    </source>
</evidence>
<keyword evidence="4" id="KW-0648">Protein biosynthesis</keyword>
<keyword evidence="4" id="KW-0251">Elongation factor</keyword>
<dbReference type="Gene3D" id="3.40.50.300">
    <property type="entry name" value="P-loop containing nucleotide triphosphate hydrolases"/>
    <property type="match status" value="1"/>
</dbReference>
<dbReference type="InterPro" id="IPR027417">
    <property type="entry name" value="P-loop_NTPase"/>
</dbReference>
<dbReference type="CDD" id="cd03708">
    <property type="entry name" value="GTPBP_III"/>
    <property type="match status" value="1"/>
</dbReference>
<gene>
    <name evidence="4" type="ORF">Catovirus_2_198</name>
</gene>
<evidence type="ECO:0000259" key="3">
    <source>
        <dbReference type="PROSITE" id="PS51722"/>
    </source>
</evidence>
<dbReference type="PROSITE" id="PS51722">
    <property type="entry name" value="G_TR_2"/>
    <property type="match status" value="1"/>
</dbReference>
<dbReference type="SUPFAM" id="SSF50465">
    <property type="entry name" value="EF-Tu/eEF-1alpha/eIF2-gamma C-terminal domain"/>
    <property type="match status" value="1"/>
</dbReference>
<keyword evidence="2" id="KW-0342">GTP-binding</keyword>
<dbReference type="PANTHER" id="PTHR43721:SF9">
    <property type="entry name" value="GTP-BINDING PROTEIN 1"/>
    <property type="match status" value="1"/>
</dbReference>
<evidence type="ECO:0000256" key="2">
    <source>
        <dbReference type="ARBA" id="ARBA00023134"/>
    </source>
</evidence>
<dbReference type="Gene3D" id="2.40.30.10">
    <property type="entry name" value="Translation factors"/>
    <property type="match status" value="2"/>
</dbReference>
<dbReference type="EMBL" id="KY684084">
    <property type="protein sequence ID" value="ARF09249.1"/>
    <property type="molecule type" value="Genomic_DNA"/>
</dbReference>